<dbReference type="InterPro" id="IPR052928">
    <property type="entry name" value="Desiccation-related_membrane"/>
</dbReference>
<dbReference type="InterPro" id="IPR024623">
    <property type="entry name" value="YtxH"/>
</dbReference>
<keyword evidence="2" id="KW-1185">Reference proteome</keyword>
<dbReference type="EMBL" id="CP090978">
    <property type="protein sequence ID" value="UJF31660.1"/>
    <property type="molecule type" value="Genomic_DNA"/>
</dbReference>
<accession>A0ABY3SF08</accession>
<evidence type="ECO:0000313" key="2">
    <source>
        <dbReference type="Proteomes" id="UP001649230"/>
    </source>
</evidence>
<protein>
    <submittedName>
        <fullName evidence="1">YtxH domain-containing protein</fullName>
    </submittedName>
</protein>
<dbReference type="PANTHER" id="PTHR35792:SF1">
    <property type="entry name" value="SLL0268 PROTEIN"/>
    <property type="match status" value="1"/>
</dbReference>
<organism evidence="1 2">
    <name type="scientific">Paenibacillus hexagrammi</name>
    <dbReference type="NCBI Taxonomy" id="2908839"/>
    <lineage>
        <taxon>Bacteria</taxon>
        <taxon>Bacillati</taxon>
        <taxon>Bacillota</taxon>
        <taxon>Bacilli</taxon>
        <taxon>Bacillales</taxon>
        <taxon>Paenibacillaceae</taxon>
        <taxon>Paenibacillus</taxon>
    </lineage>
</organism>
<dbReference type="RefSeq" id="WP_235118005.1">
    <property type="nucleotide sequence ID" value="NZ_CP090978.1"/>
</dbReference>
<gene>
    <name evidence="1" type="ORF">L0M14_17940</name>
</gene>
<dbReference type="Proteomes" id="UP001649230">
    <property type="component" value="Chromosome"/>
</dbReference>
<dbReference type="PANTHER" id="PTHR35792">
    <property type="entry name" value="GENERAL STRESS PROTEIN"/>
    <property type="match status" value="1"/>
</dbReference>
<proteinExistence type="predicted"/>
<evidence type="ECO:0000313" key="1">
    <source>
        <dbReference type="EMBL" id="UJF31660.1"/>
    </source>
</evidence>
<sequence length="113" mass="11653">MIGAVVGGVLGAATALLFAPKSGRELRSDIAEQAQAVTDKTAQIASSVGKKTQEIAKTVSTQTSGLYDKAKGTAATVVENVRSWKEPKNEVSVEDEIAASEAAEDLVVIGGKH</sequence>
<name>A0ABY3SF08_9BACL</name>
<dbReference type="Pfam" id="PF12732">
    <property type="entry name" value="YtxH"/>
    <property type="match status" value="1"/>
</dbReference>
<reference evidence="1 2" key="1">
    <citation type="journal article" date="2024" name="Int. J. Syst. Evol. Microbiol.">
        <title>Paenibacillus hexagrammi sp. nov., a novel bacterium isolated from the gut content of Hexagrammos agrammus.</title>
        <authorList>
            <person name="Jung H.K."/>
            <person name="Kim D.G."/>
            <person name="Zin H."/>
            <person name="Park J."/>
            <person name="Jung H."/>
            <person name="Kim Y.O."/>
            <person name="Kong H.J."/>
            <person name="Kim J.W."/>
            <person name="Kim Y.S."/>
        </authorList>
    </citation>
    <scope>NUCLEOTIDE SEQUENCE [LARGE SCALE GENOMIC DNA]</scope>
    <source>
        <strain evidence="1 2">YPD9-1</strain>
    </source>
</reference>